<evidence type="ECO:0000313" key="1">
    <source>
        <dbReference type="EMBL" id="GAF71455.1"/>
    </source>
</evidence>
<name>X0T5Y2_9ZZZZ</name>
<gene>
    <name evidence="1" type="ORF">S01H1_10411</name>
</gene>
<protein>
    <submittedName>
        <fullName evidence="1">Uncharacterized protein</fullName>
    </submittedName>
</protein>
<organism evidence="1">
    <name type="scientific">marine sediment metagenome</name>
    <dbReference type="NCBI Taxonomy" id="412755"/>
    <lineage>
        <taxon>unclassified sequences</taxon>
        <taxon>metagenomes</taxon>
        <taxon>ecological metagenomes</taxon>
    </lineage>
</organism>
<dbReference type="AlphaFoldDB" id="X0T5Y2"/>
<accession>X0T5Y2</accession>
<comment type="caution">
    <text evidence="1">The sequence shown here is derived from an EMBL/GenBank/DDBJ whole genome shotgun (WGS) entry which is preliminary data.</text>
</comment>
<sequence>MNSIFSLLVIIILIVTGALLLIFDKNNTENYQNVLPQFSRCGPGCQVPKYPIDVEYLPALQPMPKSCNPVSLAYLAGSTKETLENQTIEINGYPHICNRSCPPPVVACGKDDSGLYIGVM</sequence>
<proteinExistence type="predicted"/>
<reference evidence="1" key="1">
    <citation type="journal article" date="2014" name="Front. Microbiol.">
        <title>High frequency of phylogenetically diverse reductive dehalogenase-homologous genes in deep subseafloor sedimentary metagenomes.</title>
        <authorList>
            <person name="Kawai M."/>
            <person name="Futagami T."/>
            <person name="Toyoda A."/>
            <person name="Takaki Y."/>
            <person name="Nishi S."/>
            <person name="Hori S."/>
            <person name="Arai W."/>
            <person name="Tsubouchi T."/>
            <person name="Morono Y."/>
            <person name="Uchiyama I."/>
            <person name="Ito T."/>
            <person name="Fujiyama A."/>
            <person name="Inagaki F."/>
            <person name="Takami H."/>
        </authorList>
    </citation>
    <scope>NUCLEOTIDE SEQUENCE</scope>
    <source>
        <strain evidence="1">Expedition CK06-06</strain>
    </source>
</reference>
<dbReference type="EMBL" id="BARS01005312">
    <property type="protein sequence ID" value="GAF71455.1"/>
    <property type="molecule type" value="Genomic_DNA"/>
</dbReference>